<feature type="domain" description="Glyoxalase-like" evidence="1">
    <location>
        <begin position="4"/>
        <end position="178"/>
    </location>
</feature>
<evidence type="ECO:0000313" key="3">
    <source>
        <dbReference type="Proteomes" id="UP000562254"/>
    </source>
</evidence>
<proteinExistence type="predicted"/>
<keyword evidence="3" id="KW-1185">Reference proteome</keyword>
<dbReference type="PANTHER" id="PTHR40265">
    <property type="entry name" value="BLL2707 PROTEIN"/>
    <property type="match status" value="1"/>
</dbReference>
<comment type="caution">
    <text evidence="2">The sequence shown here is derived from an EMBL/GenBank/DDBJ whole genome shotgun (WGS) entry which is preliminary data.</text>
</comment>
<dbReference type="PANTHER" id="PTHR40265:SF1">
    <property type="entry name" value="GLYOXALASE-LIKE DOMAIN-CONTAINING PROTEIN"/>
    <property type="match status" value="1"/>
</dbReference>
<dbReference type="Pfam" id="PF13468">
    <property type="entry name" value="Glyoxalase_3"/>
    <property type="match status" value="1"/>
</dbReference>
<accession>A0A840Y5J1</accession>
<dbReference type="RefSeq" id="WP_184486609.1">
    <property type="nucleotide sequence ID" value="NZ_JAAEDJ010000112.1"/>
</dbReference>
<name>A0A840Y5J1_9PROT</name>
<organism evidence="2 3">
    <name type="scientific">Neoroseomonas alkaliterrae</name>
    <dbReference type="NCBI Taxonomy" id="1452450"/>
    <lineage>
        <taxon>Bacteria</taxon>
        <taxon>Pseudomonadati</taxon>
        <taxon>Pseudomonadota</taxon>
        <taxon>Alphaproteobacteria</taxon>
        <taxon>Acetobacterales</taxon>
        <taxon>Acetobacteraceae</taxon>
        <taxon>Neoroseomonas</taxon>
    </lineage>
</organism>
<dbReference type="Proteomes" id="UP000562254">
    <property type="component" value="Unassembled WGS sequence"/>
</dbReference>
<dbReference type="Gene3D" id="3.10.180.10">
    <property type="entry name" value="2,3-Dihydroxybiphenyl 1,2-Dioxygenase, domain 1"/>
    <property type="match status" value="1"/>
</dbReference>
<sequence length="213" mass="23298">MAEIDHIVIGARTLEEGARYVESLLGVKPSRGGAHPGVGTHNMLLGMGANCYIEIIAPDPDQPEPAHPRPFDLDDAAMRTMLEAEPRLIAYVASTPALDAVVARLGPSHAGEIRAMSRGNLSWRMAFPPQRQDMDNLIPPLIQWEGERAAKHIRDSGWRLVSFEAEHPDPQSVIAALTARGLAEAVKVRQSPHPRMIAHLRHRDGREATLTSA</sequence>
<gene>
    <name evidence="2" type="ORF">FHS88_003373</name>
</gene>
<evidence type="ECO:0000259" key="1">
    <source>
        <dbReference type="Pfam" id="PF13468"/>
    </source>
</evidence>
<protein>
    <recommendedName>
        <fullName evidence="1">Glyoxalase-like domain-containing protein</fullName>
    </recommendedName>
</protein>
<reference evidence="2 3" key="1">
    <citation type="submission" date="2020-08" db="EMBL/GenBank/DDBJ databases">
        <title>Genomic Encyclopedia of Type Strains, Phase IV (KMG-IV): sequencing the most valuable type-strain genomes for metagenomic binning, comparative biology and taxonomic classification.</title>
        <authorList>
            <person name="Goeker M."/>
        </authorList>
    </citation>
    <scope>NUCLEOTIDE SEQUENCE [LARGE SCALE GENOMIC DNA]</scope>
    <source>
        <strain evidence="2 3">DSM 25895</strain>
    </source>
</reference>
<dbReference type="EMBL" id="JACIJE010000010">
    <property type="protein sequence ID" value="MBB5691221.1"/>
    <property type="molecule type" value="Genomic_DNA"/>
</dbReference>
<dbReference type="SUPFAM" id="SSF54593">
    <property type="entry name" value="Glyoxalase/Bleomycin resistance protein/Dihydroxybiphenyl dioxygenase"/>
    <property type="match status" value="1"/>
</dbReference>
<dbReference type="InterPro" id="IPR025870">
    <property type="entry name" value="Glyoxalase-like_dom"/>
</dbReference>
<dbReference type="InterPro" id="IPR029068">
    <property type="entry name" value="Glyas_Bleomycin-R_OHBP_Dase"/>
</dbReference>
<dbReference type="AlphaFoldDB" id="A0A840Y5J1"/>
<evidence type="ECO:0000313" key="2">
    <source>
        <dbReference type="EMBL" id="MBB5691221.1"/>
    </source>
</evidence>